<dbReference type="Pfam" id="PF05163">
    <property type="entry name" value="DinB"/>
    <property type="match status" value="1"/>
</dbReference>
<organism evidence="3 4">
    <name type="scientific">Fictibacillus norfolkensis</name>
    <dbReference type="NCBI Taxonomy" id="2762233"/>
    <lineage>
        <taxon>Bacteria</taxon>
        <taxon>Bacillati</taxon>
        <taxon>Bacillota</taxon>
        <taxon>Bacilli</taxon>
        <taxon>Bacillales</taxon>
        <taxon>Fictibacillaceae</taxon>
        <taxon>Fictibacillus</taxon>
    </lineage>
</organism>
<protein>
    <submittedName>
        <fullName evidence="3">DinB family protein</fullName>
    </submittedName>
</protein>
<evidence type="ECO:0000313" key="4">
    <source>
        <dbReference type="Proteomes" id="UP000603641"/>
    </source>
</evidence>
<comment type="caution">
    <text evidence="3">The sequence shown here is derived from an EMBL/GenBank/DDBJ whole genome shotgun (WGS) entry which is preliminary data.</text>
</comment>
<sequence length="173" mass="20318">MEKSQQLHQFNSWANERVFDTLKELPTEMYRKDVESVFPTIADVLVHMYQVDYVWLQVLKGETFEDIFNSIKQLHEELNAADLKNMQMKFEAISEDYENFIRGKEDLSADITVHHPHFGTLHSTYADLMQHIVNHGTYHRGHLSAILNQLGYKGASIDYIFYLYSLQEKKQTS</sequence>
<gene>
    <name evidence="3" type="ORF">H9648_02620</name>
</gene>
<evidence type="ECO:0000313" key="3">
    <source>
        <dbReference type="EMBL" id="MBD7962933.1"/>
    </source>
</evidence>
<dbReference type="PANTHER" id="PTHR37302:SF1">
    <property type="entry name" value="PROTEIN DINB"/>
    <property type="match status" value="1"/>
</dbReference>
<dbReference type="SUPFAM" id="SSF109854">
    <property type="entry name" value="DinB/YfiT-like putative metalloenzymes"/>
    <property type="match status" value="1"/>
</dbReference>
<reference evidence="3 4" key="1">
    <citation type="submission" date="2020-08" db="EMBL/GenBank/DDBJ databases">
        <title>A Genomic Blueprint of the Chicken Gut Microbiome.</title>
        <authorList>
            <person name="Gilroy R."/>
            <person name="Ravi A."/>
            <person name="Getino M."/>
            <person name="Pursley I."/>
            <person name="Horton D.L."/>
            <person name="Alikhan N.-F."/>
            <person name="Baker D."/>
            <person name="Gharbi K."/>
            <person name="Hall N."/>
            <person name="Watson M."/>
            <person name="Adriaenssens E.M."/>
            <person name="Foster-Nyarko E."/>
            <person name="Jarju S."/>
            <person name="Secka A."/>
            <person name="Antonio M."/>
            <person name="Oren A."/>
            <person name="Chaudhuri R."/>
            <person name="La Ragione R.M."/>
            <person name="Hildebrand F."/>
            <person name="Pallen M.J."/>
        </authorList>
    </citation>
    <scope>NUCLEOTIDE SEQUENCE [LARGE SCALE GENOMIC DNA]</scope>
    <source>
        <strain evidence="3 4">Sa2CUA10</strain>
    </source>
</reference>
<dbReference type="PANTHER" id="PTHR37302">
    <property type="entry name" value="SLR1116 PROTEIN"/>
    <property type="match status" value="1"/>
</dbReference>
<dbReference type="RefSeq" id="WP_191752210.1">
    <property type="nucleotide sequence ID" value="NZ_JACSQM010000001.1"/>
</dbReference>
<proteinExistence type="inferred from homology"/>
<dbReference type="EMBL" id="JACSQM010000001">
    <property type="protein sequence ID" value="MBD7962933.1"/>
    <property type="molecule type" value="Genomic_DNA"/>
</dbReference>
<accession>A0ABR8SHJ8</accession>
<keyword evidence="2" id="KW-0479">Metal-binding</keyword>
<name>A0ABR8SHJ8_9BACL</name>
<evidence type="ECO:0000256" key="2">
    <source>
        <dbReference type="ARBA" id="ARBA00022723"/>
    </source>
</evidence>
<dbReference type="InterPro" id="IPR007837">
    <property type="entry name" value="DinB"/>
</dbReference>
<evidence type="ECO:0000256" key="1">
    <source>
        <dbReference type="ARBA" id="ARBA00008635"/>
    </source>
</evidence>
<dbReference type="Gene3D" id="1.20.120.450">
    <property type="entry name" value="dinb family like domain"/>
    <property type="match status" value="1"/>
</dbReference>
<keyword evidence="4" id="KW-1185">Reference proteome</keyword>
<comment type="similarity">
    <text evidence="1">Belongs to the DinB family.</text>
</comment>
<dbReference type="InterPro" id="IPR034660">
    <property type="entry name" value="DinB/YfiT-like"/>
</dbReference>
<dbReference type="Proteomes" id="UP000603641">
    <property type="component" value="Unassembled WGS sequence"/>
</dbReference>